<dbReference type="GO" id="GO:0000466">
    <property type="term" value="P:maturation of 5.8S rRNA from tricistronic rRNA transcript (SSU-rRNA, 5.8S rRNA, LSU-rRNA)"/>
    <property type="evidence" value="ECO:0007669"/>
    <property type="project" value="TreeGrafter"/>
</dbReference>
<dbReference type="InterPro" id="IPR047204">
    <property type="entry name" value="RMP1_RBD"/>
</dbReference>
<dbReference type="OrthoDB" id="5414547at2759"/>
<dbReference type="CDD" id="cd22573">
    <property type="entry name" value="RMP1_RBD"/>
    <property type="match status" value="1"/>
</dbReference>
<dbReference type="EMBL" id="KV878983">
    <property type="protein sequence ID" value="OJJ97383.1"/>
    <property type="molecule type" value="Genomic_DNA"/>
</dbReference>
<evidence type="ECO:0000256" key="1">
    <source>
        <dbReference type="SAM" id="MobiDB-lite"/>
    </source>
</evidence>
<reference evidence="4" key="1">
    <citation type="journal article" date="2017" name="Genome Biol.">
        <title>Comparative genomics reveals high biological diversity and specific adaptations in the industrially and medically important fungal genus Aspergillus.</title>
        <authorList>
            <person name="de Vries R.P."/>
            <person name="Riley R."/>
            <person name="Wiebenga A."/>
            <person name="Aguilar-Osorio G."/>
            <person name="Amillis S."/>
            <person name="Uchima C.A."/>
            <person name="Anderluh G."/>
            <person name="Asadollahi M."/>
            <person name="Askin M."/>
            <person name="Barry K."/>
            <person name="Battaglia E."/>
            <person name="Bayram O."/>
            <person name="Benocci T."/>
            <person name="Braus-Stromeyer S.A."/>
            <person name="Caldana C."/>
            <person name="Canovas D."/>
            <person name="Cerqueira G.C."/>
            <person name="Chen F."/>
            <person name="Chen W."/>
            <person name="Choi C."/>
            <person name="Clum A."/>
            <person name="Dos Santos R.A."/>
            <person name="Damasio A.R."/>
            <person name="Diallinas G."/>
            <person name="Emri T."/>
            <person name="Fekete E."/>
            <person name="Flipphi M."/>
            <person name="Freyberg S."/>
            <person name="Gallo A."/>
            <person name="Gournas C."/>
            <person name="Habgood R."/>
            <person name="Hainaut M."/>
            <person name="Harispe M.L."/>
            <person name="Henrissat B."/>
            <person name="Hilden K.S."/>
            <person name="Hope R."/>
            <person name="Hossain A."/>
            <person name="Karabika E."/>
            <person name="Karaffa L."/>
            <person name="Karanyi Z."/>
            <person name="Krasevec N."/>
            <person name="Kuo A."/>
            <person name="Kusch H."/>
            <person name="LaButti K."/>
            <person name="Lagendijk E.L."/>
            <person name="Lapidus A."/>
            <person name="Levasseur A."/>
            <person name="Lindquist E."/>
            <person name="Lipzen A."/>
            <person name="Logrieco A.F."/>
            <person name="MacCabe A."/>
            <person name="Maekelae M.R."/>
            <person name="Malavazi I."/>
            <person name="Melin P."/>
            <person name="Meyer V."/>
            <person name="Mielnichuk N."/>
            <person name="Miskei M."/>
            <person name="Molnar A.P."/>
            <person name="Mule G."/>
            <person name="Ngan C.Y."/>
            <person name="Orejas M."/>
            <person name="Orosz E."/>
            <person name="Ouedraogo J.P."/>
            <person name="Overkamp K.M."/>
            <person name="Park H.-S."/>
            <person name="Perrone G."/>
            <person name="Piumi F."/>
            <person name="Punt P.J."/>
            <person name="Ram A.F."/>
            <person name="Ramon A."/>
            <person name="Rauscher S."/>
            <person name="Record E."/>
            <person name="Riano-Pachon D.M."/>
            <person name="Robert V."/>
            <person name="Roehrig J."/>
            <person name="Ruller R."/>
            <person name="Salamov A."/>
            <person name="Salih N.S."/>
            <person name="Samson R.A."/>
            <person name="Sandor E."/>
            <person name="Sanguinetti M."/>
            <person name="Schuetze T."/>
            <person name="Sepcic K."/>
            <person name="Shelest E."/>
            <person name="Sherlock G."/>
            <person name="Sophianopoulou V."/>
            <person name="Squina F.M."/>
            <person name="Sun H."/>
            <person name="Susca A."/>
            <person name="Todd R.B."/>
            <person name="Tsang A."/>
            <person name="Unkles S.E."/>
            <person name="van de Wiele N."/>
            <person name="van Rossen-Uffink D."/>
            <person name="Oliveira J.V."/>
            <person name="Vesth T.C."/>
            <person name="Visser J."/>
            <person name="Yu J.-H."/>
            <person name="Zhou M."/>
            <person name="Andersen M.R."/>
            <person name="Archer D.B."/>
            <person name="Baker S.E."/>
            <person name="Benoit I."/>
            <person name="Brakhage A.A."/>
            <person name="Braus G.H."/>
            <person name="Fischer R."/>
            <person name="Frisvad J.C."/>
            <person name="Goldman G.H."/>
            <person name="Houbraken J."/>
            <person name="Oakley B."/>
            <person name="Pocsi I."/>
            <person name="Scazzocchio C."/>
            <person name="Seiboth B."/>
            <person name="vanKuyk P.A."/>
            <person name="Wortman J."/>
            <person name="Dyer P.S."/>
            <person name="Grigoriev I.V."/>
        </authorList>
    </citation>
    <scope>NUCLEOTIDE SEQUENCE [LARGE SCALE GENOMIC DNA]</scope>
    <source>
        <strain evidence="4">ATCC 16872 / CBS 172.66 / WB 5094</strain>
    </source>
</reference>
<dbReference type="RefSeq" id="XP_020053723.1">
    <property type="nucleotide sequence ID" value="XM_020198884.2"/>
</dbReference>
<dbReference type="AlphaFoldDB" id="A0A1L9WMJ5"/>
<dbReference type="VEuPathDB" id="FungiDB:ASPACDRAFT_19395"/>
<evidence type="ECO:0000313" key="4">
    <source>
        <dbReference type="Proteomes" id="UP000184546"/>
    </source>
</evidence>
<dbReference type="Proteomes" id="UP000184546">
    <property type="component" value="Unassembled WGS sequence"/>
</dbReference>
<proteinExistence type="predicted"/>
<feature type="compositionally biased region" description="Basic and acidic residues" evidence="1">
    <location>
        <begin position="178"/>
        <end position="189"/>
    </location>
</feature>
<dbReference type="PANTHER" id="PTHR37792">
    <property type="entry name" value="RIBONUCLEASE MRP PROTEIN SUBUNIT RMP1"/>
    <property type="match status" value="1"/>
</dbReference>
<dbReference type="Pfam" id="PF20945">
    <property type="entry name" value="RMP1"/>
    <property type="match status" value="1"/>
</dbReference>
<dbReference type="STRING" id="690307.A0A1L9WMJ5"/>
<accession>A0A1L9WMJ5</accession>
<sequence length="210" mass="23543">MDLEKLFAIHSILHLIYHRNKNQHGNTKWWKWLAILKRTTRKLVMSIGHRPSHIACQSTAPKYIKPLAHTIIPRCYLVFSTVVADGQFSTLGTVLLATLARLAKAIGIQKELKIPATTVGTSALGSSSETTKEEDVGIVVSRARHKAVTPLPPDHCDLDDLGRIAYRKSTGSLPRGSGRCEETKMEERIQKKKKKNRRKDAIDDLFDSLL</sequence>
<keyword evidence="4" id="KW-1185">Reference proteome</keyword>
<dbReference type="OMA" id="VIPRCYI"/>
<evidence type="ECO:0000313" key="3">
    <source>
        <dbReference type="EMBL" id="OJJ97383.1"/>
    </source>
</evidence>
<dbReference type="GO" id="GO:0042134">
    <property type="term" value="F:rRNA primary transcript binding"/>
    <property type="evidence" value="ECO:0007669"/>
    <property type="project" value="InterPro"/>
</dbReference>
<protein>
    <recommendedName>
        <fullName evidence="2">RNase MRP protein 1 RNA binding domain-containing protein</fullName>
    </recommendedName>
</protein>
<feature type="domain" description="RNase MRP protein 1 RNA binding" evidence="2">
    <location>
        <begin position="12"/>
        <end position="101"/>
    </location>
</feature>
<dbReference type="GeneID" id="30972698"/>
<organism evidence="3 4">
    <name type="scientific">Aspergillus aculeatus (strain ATCC 16872 / CBS 172.66 / WB 5094)</name>
    <dbReference type="NCBI Taxonomy" id="690307"/>
    <lineage>
        <taxon>Eukaryota</taxon>
        <taxon>Fungi</taxon>
        <taxon>Dikarya</taxon>
        <taxon>Ascomycota</taxon>
        <taxon>Pezizomycotina</taxon>
        <taxon>Eurotiomycetes</taxon>
        <taxon>Eurotiomycetidae</taxon>
        <taxon>Eurotiales</taxon>
        <taxon>Aspergillaceae</taxon>
        <taxon>Aspergillus</taxon>
        <taxon>Aspergillus subgen. Circumdati</taxon>
    </lineage>
</organism>
<dbReference type="PANTHER" id="PTHR37792:SF1">
    <property type="entry name" value="RIBONUCLEASE MRP PROTEIN SUBUNIT RMP1"/>
    <property type="match status" value="1"/>
</dbReference>
<dbReference type="GO" id="GO:0000172">
    <property type="term" value="C:ribonuclease MRP complex"/>
    <property type="evidence" value="ECO:0007669"/>
    <property type="project" value="InterPro"/>
</dbReference>
<dbReference type="InterPro" id="IPR047205">
    <property type="entry name" value="RMP1"/>
</dbReference>
<dbReference type="GO" id="GO:0000294">
    <property type="term" value="P:nuclear-transcribed mRNA catabolic process, RNase MRP-dependent"/>
    <property type="evidence" value="ECO:0007669"/>
    <property type="project" value="TreeGrafter"/>
</dbReference>
<gene>
    <name evidence="3" type="ORF">ASPACDRAFT_19395</name>
</gene>
<feature type="region of interest" description="Disordered" evidence="1">
    <location>
        <begin position="168"/>
        <end position="210"/>
    </location>
</feature>
<feature type="non-terminal residue" evidence="3">
    <location>
        <position position="210"/>
    </location>
</feature>
<evidence type="ECO:0000259" key="2">
    <source>
        <dbReference type="Pfam" id="PF20945"/>
    </source>
</evidence>
<name>A0A1L9WMJ5_ASPA1</name>